<feature type="compositionally biased region" description="Polar residues" evidence="1">
    <location>
        <begin position="1167"/>
        <end position="1182"/>
    </location>
</feature>
<feature type="compositionally biased region" description="Basic residues" evidence="1">
    <location>
        <begin position="1134"/>
        <end position="1163"/>
    </location>
</feature>
<feature type="compositionally biased region" description="Low complexity" evidence="1">
    <location>
        <begin position="1334"/>
        <end position="1347"/>
    </location>
</feature>
<feature type="compositionally biased region" description="Basic and acidic residues" evidence="1">
    <location>
        <begin position="809"/>
        <end position="824"/>
    </location>
</feature>
<feature type="region of interest" description="Disordered" evidence="1">
    <location>
        <begin position="1"/>
        <end position="109"/>
    </location>
</feature>
<sequence length="1386" mass="151392">MTARAIIDPSPPWTALFPPVRSRASSRTSQTKPVGKRPKNGSRSSSRPNQKSTTSLAPQGSIMSTTTATYSGGTTLRRYTTPPSQQPNSSHPLLTISHPSSTPPSIPIETDRLPPGHDHDYLHGPCPHGCNNRSDTPITSISLPVSQPVTEAPTESVHVTIEPIFPSDPLDIYPTNTSSGSRRSSTLSKEWRHDPKRNKKAKKAASRIIEGCYSRKKRGKMWRLKDKVRRWGREFRKRHHTTERLKKKMYDGGRGGGGAGQKEDEEVARWSWRSGWKGKAGAGHGAAAGAAVSADLGERRWPGLVGLDNLDDGVLSPPPPIPKPPRNSVVMERLAEVLGASSTETSFGLRRRDYLRQVEEKKETAPKTTTTTSSSSRRTDKKRGAVHVHGKYGNMQDKIGQDHTTGIRERGVEKFKKFKLLVFPQHRTTYSASRPATPRITIKTKIVDTSLLHPYWKGRHLNLGTSGRHSPSESRAGTLPAARSKDHQPSSKTQQPPAMEVPEMTTITKTMDADGEPPDEEFLLAPLMSTLPKVSVEVEGNERVPRAVPGVGKKGKEIDYKLYHEDSVFKVPTPGFSFPRPGPKEQCDCKLCNPLGIEPDESIGYFKHPDCKKTPSSPDNFGQAYAVKSLANGGGTTDAPMLMGSMRSTGNPAKKLGSHLKLGYHSDVDIATGETYELPPVPPTTAFSQAPEFTPYTTGAHTGGNLGTVAESAARSSLAQPSYGTFDTLDEEEKNIMFVKNRHDKQQPRDFAKEEGGSSNVVKGVKAYTPLQKGHDVSGSSIEHPKSTNHSQTPTKRPSSTSTNTYLHPESHPRPRPEQTRPDAADQPPTSLPTKSDPNPPPSRPNPPQSGPNLAENEDQALTTKISRSHAHRIYDQTQGQSPHERETRKEQSDQRDEIPDNGGRAPSYVGTGQRPPSKLFFTRPRPRALAALASASSATAPVSAALPSPVPEEDGSISNIADSEEHGSRVHDNEESTNTSNKNHRNSHHSHNTNRYSKSSSNSNSNSNNRRSSRSSWSLSISTISTRASSTHSHSSRSHKSSKRHSKRDSFHTTSNKEDSSNKRHSTGSINDIIPHAGPSTWYITHPKPHTKARKRSSTASTTGTTATTATTGSSRVSSSLDRVTTNESHSSLKTHVHTYSRSNTHSHSHHSHHSHPSQHSRTRSDMTTGTVDSQATQNTQDSHDSHDTDNTEHEERNGLRHTRTASVQIDSDLLIIPLEEVEDYVLPLSSDSSVDNPSDTHSDAHPEHSPRHDNDDHHTGGRGQRRRPQMTDEEYHRGSWEWERPTSPKANGYVRGDGGAGAGWRIVNGADGNHVRVRVKEVGGEGEGTDVSGSMGTTSTSTGTGLWMKDSRGTMRSVNTDRTVGSERTVGTEGMEVGSYGSVD</sequence>
<feature type="compositionally biased region" description="Basic residues" evidence="1">
    <location>
        <begin position="1035"/>
        <end position="1048"/>
    </location>
</feature>
<name>A0AAE0PN29_SORBR</name>
<feature type="compositionally biased region" description="Basic and acidic residues" evidence="1">
    <location>
        <begin position="1049"/>
        <end position="1063"/>
    </location>
</feature>
<feature type="compositionally biased region" description="Low complexity" evidence="1">
    <location>
        <begin position="928"/>
        <end position="948"/>
    </location>
</feature>
<feature type="compositionally biased region" description="Polar residues" evidence="1">
    <location>
        <begin position="41"/>
        <end position="63"/>
    </location>
</feature>
<protein>
    <submittedName>
        <fullName evidence="2">Uncharacterized protein</fullName>
    </submittedName>
</protein>
<feature type="compositionally biased region" description="Low complexity" evidence="1">
    <location>
        <begin position="64"/>
        <end position="75"/>
    </location>
</feature>
<feature type="region of interest" description="Disordered" evidence="1">
    <location>
        <begin position="461"/>
        <end position="501"/>
    </location>
</feature>
<accession>A0AAE0PN29</accession>
<feature type="region of interest" description="Disordered" evidence="1">
    <location>
        <begin position="1326"/>
        <end position="1386"/>
    </location>
</feature>
<feature type="compositionally biased region" description="Low complexity" evidence="1">
    <location>
        <begin position="177"/>
        <end position="188"/>
    </location>
</feature>
<feature type="compositionally biased region" description="Basic and acidic residues" evidence="1">
    <location>
        <begin position="1183"/>
        <end position="1200"/>
    </location>
</feature>
<reference evidence="2" key="1">
    <citation type="journal article" date="2023" name="Mol. Phylogenet. Evol.">
        <title>Genome-scale phylogeny and comparative genomics of the fungal order Sordariales.</title>
        <authorList>
            <person name="Hensen N."/>
            <person name="Bonometti L."/>
            <person name="Westerberg I."/>
            <person name="Brannstrom I.O."/>
            <person name="Guillou S."/>
            <person name="Cros-Aarteil S."/>
            <person name="Calhoun S."/>
            <person name="Haridas S."/>
            <person name="Kuo A."/>
            <person name="Mondo S."/>
            <person name="Pangilinan J."/>
            <person name="Riley R."/>
            <person name="LaButti K."/>
            <person name="Andreopoulos B."/>
            <person name="Lipzen A."/>
            <person name="Chen C."/>
            <person name="Yan M."/>
            <person name="Daum C."/>
            <person name="Ng V."/>
            <person name="Clum A."/>
            <person name="Steindorff A."/>
            <person name="Ohm R.A."/>
            <person name="Martin F."/>
            <person name="Silar P."/>
            <person name="Natvig D.O."/>
            <person name="Lalanne C."/>
            <person name="Gautier V."/>
            <person name="Ament-Velasquez S.L."/>
            <person name="Kruys A."/>
            <person name="Hutchinson M.I."/>
            <person name="Powell A.J."/>
            <person name="Barry K."/>
            <person name="Miller A.N."/>
            <person name="Grigoriev I.V."/>
            <person name="Debuchy R."/>
            <person name="Gladieux P."/>
            <person name="Hiltunen Thoren M."/>
            <person name="Johannesson H."/>
        </authorList>
    </citation>
    <scope>NUCLEOTIDE SEQUENCE</scope>
    <source>
        <strain evidence="2">FGSC 1904</strain>
    </source>
</reference>
<feature type="compositionally biased region" description="Polar residues" evidence="1">
    <location>
        <begin position="1356"/>
        <end position="1365"/>
    </location>
</feature>
<feature type="compositionally biased region" description="Polar residues" evidence="1">
    <location>
        <begin position="77"/>
        <end position="92"/>
    </location>
</feature>
<feature type="compositionally biased region" description="Basic and acidic residues" evidence="1">
    <location>
        <begin position="964"/>
        <end position="975"/>
    </location>
</feature>
<reference evidence="2" key="2">
    <citation type="submission" date="2023-07" db="EMBL/GenBank/DDBJ databases">
        <authorList>
            <consortium name="Lawrence Berkeley National Laboratory"/>
            <person name="Haridas S."/>
            <person name="Hensen N."/>
            <person name="Bonometti L."/>
            <person name="Westerberg I."/>
            <person name="Brannstrom I.O."/>
            <person name="Guillou S."/>
            <person name="Cros-Aarteil S."/>
            <person name="Calhoun S."/>
            <person name="Kuo A."/>
            <person name="Mondo S."/>
            <person name="Pangilinan J."/>
            <person name="Riley R."/>
            <person name="LaButti K."/>
            <person name="Andreopoulos B."/>
            <person name="Lipzen A."/>
            <person name="Chen C."/>
            <person name="Yanf M."/>
            <person name="Daum C."/>
            <person name="Ng V."/>
            <person name="Clum A."/>
            <person name="Steindorff A."/>
            <person name="Ohm R."/>
            <person name="Martin F."/>
            <person name="Silar P."/>
            <person name="Natvig D."/>
            <person name="Lalanne C."/>
            <person name="Gautier V."/>
            <person name="Ament-velasquez S.L."/>
            <person name="Kruys A."/>
            <person name="Hutchinson M.I."/>
            <person name="Powell A.J."/>
            <person name="Barry K."/>
            <person name="Miller A.N."/>
            <person name="Grigoriev I.V."/>
            <person name="Debuchy R."/>
            <person name="Gladieux P."/>
            <person name="Thoren M.H."/>
            <person name="Johannesson H."/>
        </authorList>
    </citation>
    <scope>NUCLEOTIDE SEQUENCE</scope>
    <source>
        <strain evidence="2">FGSC 1904</strain>
    </source>
</reference>
<comment type="caution">
    <text evidence="2">The sequence shown here is derived from an EMBL/GenBank/DDBJ whole genome shotgun (WGS) entry which is preliminary data.</text>
</comment>
<feature type="compositionally biased region" description="Polar residues" evidence="1">
    <location>
        <begin position="23"/>
        <end position="32"/>
    </location>
</feature>
<dbReference type="Proteomes" id="UP001281003">
    <property type="component" value="Unassembled WGS sequence"/>
</dbReference>
<evidence type="ECO:0000313" key="2">
    <source>
        <dbReference type="EMBL" id="KAK3402782.1"/>
    </source>
</evidence>
<feature type="compositionally biased region" description="Basic residues" evidence="1">
    <location>
        <begin position="194"/>
        <end position="205"/>
    </location>
</feature>
<feature type="compositionally biased region" description="Basic and acidic residues" evidence="1">
    <location>
        <begin position="744"/>
        <end position="756"/>
    </location>
</feature>
<proteinExistence type="predicted"/>
<evidence type="ECO:0000313" key="3">
    <source>
        <dbReference type="Proteomes" id="UP001281003"/>
    </source>
</evidence>
<feature type="region of interest" description="Disordered" evidence="1">
    <location>
        <begin position="170"/>
        <end position="206"/>
    </location>
</feature>
<feature type="compositionally biased region" description="Basic and acidic residues" evidence="1">
    <location>
        <begin position="1271"/>
        <end position="1288"/>
    </location>
</feature>
<feature type="compositionally biased region" description="Low complexity" evidence="1">
    <location>
        <begin position="1099"/>
        <end position="1127"/>
    </location>
</feature>
<gene>
    <name evidence="2" type="ORF">B0T20DRAFT_485594</name>
</gene>
<evidence type="ECO:0000256" key="1">
    <source>
        <dbReference type="SAM" id="MobiDB-lite"/>
    </source>
</evidence>
<feature type="compositionally biased region" description="Pro residues" evidence="1">
    <location>
        <begin position="838"/>
        <end position="850"/>
    </location>
</feature>
<dbReference type="EMBL" id="JAUTDP010000001">
    <property type="protein sequence ID" value="KAK3402782.1"/>
    <property type="molecule type" value="Genomic_DNA"/>
</dbReference>
<feature type="compositionally biased region" description="Basic residues" evidence="1">
    <location>
        <begin position="983"/>
        <end position="993"/>
    </location>
</feature>
<organism evidence="2 3">
    <name type="scientific">Sordaria brevicollis</name>
    <dbReference type="NCBI Taxonomy" id="83679"/>
    <lineage>
        <taxon>Eukaryota</taxon>
        <taxon>Fungi</taxon>
        <taxon>Dikarya</taxon>
        <taxon>Ascomycota</taxon>
        <taxon>Pezizomycotina</taxon>
        <taxon>Sordariomycetes</taxon>
        <taxon>Sordariomycetidae</taxon>
        <taxon>Sordariales</taxon>
        <taxon>Sordariaceae</taxon>
        <taxon>Sordaria</taxon>
    </lineage>
</organism>
<feature type="region of interest" description="Disordered" evidence="1">
    <location>
        <begin position="741"/>
        <end position="1206"/>
    </location>
</feature>
<feature type="compositionally biased region" description="Basic residues" evidence="1">
    <location>
        <begin position="1088"/>
        <end position="1098"/>
    </location>
</feature>
<keyword evidence="3" id="KW-1185">Reference proteome</keyword>
<feature type="compositionally biased region" description="Polar residues" evidence="1">
    <location>
        <begin position="788"/>
        <end position="806"/>
    </location>
</feature>
<feature type="compositionally biased region" description="Low complexity" evidence="1">
    <location>
        <begin position="994"/>
        <end position="1034"/>
    </location>
</feature>
<feature type="region of interest" description="Disordered" evidence="1">
    <location>
        <begin position="1230"/>
        <end position="1298"/>
    </location>
</feature>
<feature type="compositionally biased region" description="Basic and acidic residues" evidence="1">
    <location>
        <begin position="1240"/>
        <end position="1261"/>
    </location>
</feature>
<feature type="compositionally biased region" description="Polar residues" evidence="1">
    <location>
        <begin position="463"/>
        <end position="475"/>
    </location>
</feature>
<feature type="region of interest" description="Disordered" evidence="1">
    <location>
        <begin position="358"/>
        <end position="385"/>
    </location>
</feature>
<feature type="compositionally biased region" description="Basic and acidic residues" evidence="1">
    <location>
        <begin position="883"/>
        <end position="899"/>
    </location>
</feature>